<feature type="transmembrane region" description="Helical" evidence="4">
    <location>
        <begin position="806"/>
        <end position="831"/>
    </location>
</feature>
<evidence type="ECO:0000259" key="6">
    <source>
        <dbReference type="SMART" id="SM00237"/>
    </source>
</evidence>
<dbReference type="SUPFAM" id="SSF141072">
    <property type="entry name" value="CalX-like"/>
    <property type="match status" value="1"/>
</dbReference>
<dbReference type="SMART" id="SM00237">
    <property type="entry name" value="Calx_beta"/>
    <property type="match status" value="1"/>
</dbReference>
<keyword evidence="4" id="KW-0812">Transmembrane</keyword>
<dbReference type="Gene3D" id="2.60.40.2030">
    <property type="match status" value="1"/>
</dbReference>
<dbReference type="EnsemblMetazoa" id="Aqu2.1.21793_001">
    <property type="protein sequence ID" value="Aqu2.1.21793_001"/>
    <property type="gene ID" value="Aqu2.1.21793"/>
</dbReference>
<evidence type="ECO:0000256" key="1">
    <source>
        <dbReference type="ARBA" id="ARBA00022729"/>
    </source>
</evidence>
<proteinExistence type="predicted"/>
<feature type="chain" id="PRO_5012417382" description="Calx-beta domain-containing protein" evidence="5">
    <location>
        <begin position="25"/>
        <end position="918"/>
    </location>
</feature>
<keyword evidence="1 5" id="KW-0732">Signal</keyword>
<protein>
    <recommendedName>
        <fullName evidence="6">Calx-beta domain-containing protein</fullName>
    </recommendedName>
</protein>
<evidence type="ECO:0000256" key="2">
    <source>
        <dbReference type="ARBA" id="ARBA00022737"/>
    </source>
</evidence>
<name>A0A1X7U2A7_AMPQE</name>
<reference evidence="8" key="1">
    <citation type="journal article" date="2010" name="Nature">
        <title>The Amphimedon queenslandica genome and the evolution of animal complexity.</title>
        <authorList>
            <person name="Srivastava M."/>
            <person name="Simakov O."/>
            <person name="Chapman J."/>
            <person name="Fahey B."/>
            <person name="Gauthier M.E."/>
            <person name="Mitros T."/>
            <person name="Richards G.S."/>
            <person name="Conaco C."/>
            <person name="Dacre M."/>
            <person name="Hellsten U."/>
            <person name="Larroux C."/>
            <person name="Putnam N.H."/>
            <person name="Stanke M."/>
            <person name="Adamska M."/>
            <person name="Darling A."/>
            <person name="Degnan S.M."/>
            <person name="Oakley T.H."/>
            <person name="Plachetzki D.C."/>
            <person name="Zhai Y."/>
            <person name="Adamski M."/>
            <person name="Calcino A."/>
            <person name="Cummins S.F."/>
            <person name="Goodstein D.M."/>
            <person name="Harris C."/>
            <person name="Jackson D.J."/>
            <person name="Leys S.P."/>
            <person name="Shu S."/>
            <person name="Woodcroft B.J."/>
            <person name="Vervoort M."/>
            <person name="Kosik K.S."/>
            <person name="Manning G."/>
            <person name="Degnan B.M."/>
            <person name="Rokhsar D.S."/>
        </authorList>
    </citation>
    <scope>NUCLEOTIDE SEQUENCE [LARGE SCALE GENOMIC DNA]</scope>
</reference>
<sequence length="918" mass="99800">MDLSVANLGLIFFLLTVIQVNVLASSLSSYGSEFYLAFPRNVNGATNLTLTVHTLKSTSVQYSIESLNQGFSYSGTTTAGDPDVVAIPLNYEVFLSSYSNRKLGLHITSPETEPVSVVAWSRNIYGYFSFLGLPCHTQPTNSYVYYAVSSHGYSNFPGYFLLVGCMNNTNVTIVPSQYANITMPINPQSPISGYNTYRAGENNIFVVHAGQTIKIDQAFVDLSGTKIISDAPLTVISGHSTAQVPLGISDADPMATQVPPTITWGTEFLLSPHHNRNTGQFYKIIAHKDGTNIQRKCDTSPTVNATLSSGQVYQFNTSNTSYCSLVASRPIYVAHVGTSKNFNGGTYGDPTLNTVPPINQYIHSIEYTRYFAISSGVNLLIPRDQYFSSHLIIDNTLFPISWDSAIYFPNGTIAGYGWHSSTSGTHTFTHPSTSGGIFLSVYGWTTFSGYAFSGGMGLDPINSLPQVSFTQELFIVTEGSNDAIIYLKRSASVEEEVSVRVSVTPQQLDTAEGGDDYLSKSAVVTFRYGETLHNVTIAVIDDLYAESTEYFTVRLEAIGQDVFAFPITECTVGIQDNDYIQIGFSKSSLIIDSTEMTLDMSNYRGIMQSGEISTVQLQVESLSGEALNVTRFDFYNYSGSYSATLNLSHLPFSLVYNQNNAVLLGRLAIDKSNINLRIEPSVITVTYNTKTSYATTTTQINHMSSDISTVTITFIPTTSSQACVSSRPITVTSSITTISTQVCTFSEPVTVTSIRTSMLTTATSASVINESPSLSKITITVEKTLPCSAAILPTTQPNQSSLNSSVVVGGVMGYVILVILGVVGTVGGFFCGRSTRRQQGMTMSATNVPGVIFSNFNDYEGRRKAVRSGILDKNQSLPLPIPPHNIGEEIYDDTAIYMEMDNLQKEMTYENSVAISAQ</sequence>
<organism evidence="7">
    <name type="scientific">Amphimedon queenslandica</name>
    <name type="common">Sponge</name>
    <dbReference type="NCBI Taxonomy" id="400682"/>
    <lineage>
        <taxon>Eukaryota</taxon>
        <taxon>Metazoa</taxon>
        <taxon>Porifera</taxon>
        <taxon>Demospongiae</taxon>
        <taxon>Heteroscleromorpha</taxon>
        <taxon>Haplosclerida</taxon>
        <taxon>Niphatidae</taxon>
        <taxon>Amphimedon</taxon>
    </lineage>
</organism>
<dbReference type="eggNOG" id="KOG1216">
    <property type="taxonomic scope" value="Eukaryota"/>
</dbReference>
<evidence type="ECO:0000313" key="8">
    <source>
        <dbReference type="Proteomes" id="UP000007879"/>
    </source>
</evidence>
<evidence type="ECO:0000256" key="3">
    <source>
        <dbReference type="ARBA" id="ARBA00022837"/>
    </source>
</evidence>
<evidence type="ECO:0000256" key="4">
    <source>
        <dbReference type="SAM" id="Phobius"/>
    </source>
</evidence>
<keyword evidence="4" id="KW-1133">Transmembrane helix</keyword>
<dbReference type="EnsemblMetazoa" id="XM_020000925.1">
    <property type="protein sequence ID" value="XP_019856484.1"/>
    <property type="gene ID" value="LOC109585001"/>
</dbReference>
<dbReference type="InterPro" id="IPR003644">
    <property type="entry name" value="Calx_beta"/>
</dbReference>
<dbReference type="GO" id="GO:0007154">
    <property type="term" value="P:cell communication"/>
    <property type="evidence" value="ECO:0007669"/>
    <property type="project" value="InterPro"/>
</dbReference>
<reference evidence="7" key="2">
    <citation type="submission" date="2017-05" db="UniProtKB">
        <authorList>
            <consortium name="EnsemblMetazoa"/>
        </authorList>
    </citation>
    <scope>IDENTIFICATION</scope>
</reference>
<dbReference type="KEGG" id="aqu:109585001"/>
<keyword evidence="2" id="KW-0677">Repeat</keyword>
<dbReference type="InterPro" id="IPR035234">
    <property type="entry name" value="IgGFc-bd_N"/>
</dbReference>
<dbReference type="GO" id="GO:0016020">
    <property type="term" value="C:membrane"/>
    <property type="evidence" value="ECO:0007669"/>
    <property type="project" value="InterPro"/>
</dbReference>
<dbReference type="PANTHER" id="PTHR46534:SF1">
    <property type="entry name" value="IGGFC-BINDING PROTEIN N-TERMINAL DOMAIN-CONTAINING PROTEIN"/>
    <property type="match status" value="1"/>
</dbReference>
<dbReference type="InParanoid" id="A0A1X7U2A7"/>
<dbReference type="Pfam" id="PF03160">
    <property type="entry name" value="Calx-beta"/>
    <property type="match status" value="1"/>
</dbReference>
<keyword evidence="4" id="KW-0472">Membrane</keyword>
<accession>A0A1X7U2A7</accession>
<dbReference type="InterPro" id="IPR038081">
    <property type="entry name" value="CalX-like_sf"/>
</dbReference>
<dbReference type="Pfam" id="PF17517">
    <property type="entry name" value="IgGFc_binding"/>
    <property type="match status" value="1"/>
</dbReference>
<dbReference type="OrthoDB" id="6236007at2759"/>
<dbReference type="PANTHER" id="PTHR46534">
    <property type="entry name" value="IGGFC_BINDING DOMAIN-CONTAINING PROTEIN"/>
    <property type="match status" value="1"/>
</dbReference>
<dbReference type="Proteomes" id="UP000007879">
    <property type="component" value="Unassembled WGS sequence"/>
</dbReference>
<gene>
    <name evidence="7" type="primary">109585001</name>
</gene>
<dbReference type="STRING" id="400682.A0A1X7U2A7"/>
<evidence type="ECO:0000313" key="7">
    <source>
        <dbReference type="EnsemblMetazoa" id="Aqu2.1.21793_001"/>
    </source>
</evidence>
<feature type="domain" description="Calx-beta" evidence="6">
    <location>
        <begin position="453"/>
        <end position="556"/>
    </location>
</feature>
<dbReference type="AlphaFoldDB" id="A0A1X7U2A7"/>
<evidence type="ECO:0000256" key="5">
    <source>
        <dbReference type="SAM" id="SignalP"/>
    </source>
</evidence>
<keyword evidence="3" id="KW-0106">Calcium</keyword>
<keyword evidence="8" id="KW-1185">Reference proteome</keyword>
<feature type="signal peptide" evidence="5">
    <location>
        <begin position="1"/>
        <end position="24"/>
    </location>
</feature>